<reference evidence="14" key="1">
    <citation type="submission" date="2022-12" db="EMBL/GenBank/DDBJ databases">
        <title>Reclassification of two methanogenic archaea species isolated from the Kolyma lowland permafrost.</title>
        <authorList>
            <person name="Trubitsyn V.E."/>
            <person name="Rivkina E.M."/>
            <person name="Shcherbakova V.A."/>
        </authorList>
    </citation>
    <scope>NUCLEOTIDE SEQUENCE</scope>
    <source>
        <strain evidence="14">MK4</strain>
    </source>
</reference>
<feature type="transmembrane region" description="Helical" evidence="10">
    <location>
        <begin position="194"/>
        <end position="212"/>
    </location>
</feature>
<evidence type="ECO:0000256" key="2">
    <source>
        <dbReference type="ARBA" id="ARBA00012438"/>
    </source>
</evidence>
<dbReference type="Pfam" id="PF02518">
    <property type="entry name" value="HATPase_c"/>
    <property type="match status" value="1"/>
</dbReference>
<feature type="transmembrane region" description="Helical" evidence="10">
    <location>
        <begin position="94"/>
        <end position="116"/>
    </location>
</feature>
<dbReference type="Gene3D" id="3.30.450.20">
    <property type="entry name" value="PAS domain"/>
    <property type="match status" value="1"/>
</dbReference>
<feature type="transmembrane region" description="Helical" evidence="10">
    <location>
        <begin position="288"/>
        <end position="313"/>
    </location>
</feature>
<evidence type="ECO:0000313" key="14">
    <source>
        <dbReference type="EMBL" id="MCZ3374181.1"/>
    </source>
</evidence>
<dbReference type="CDD" id="cd00130">
    <property type="entry name" value="PAS"/>
    <property type="match status" value="1"/>
</dbReference>
<evidence type="ECO:0000256" key="10">
    <source>
        <dbReference type="SAM" id="Phobius"/>
    </source>
</evidence>
<dbReference type="SMART" id="SM00387">
    <property type="entry name" value="HATPase_c"/>
    <property type="match status" value="1"/>
</dbReference>
<gene>
    <name evidence="14" type="ORF">O3H35_16145</name>
</gene>
<keyword evidence="8" id="KW-0843">Virulence</keyword>
<keyword evidence="9" id="KW-0175">Coiled coil</keyword>
<dbReference type="PROSITE" id="PS50112">
    <property type="entry name" value="PAS"/>
    <property type="match status" value="1"/>
</dbReference>
<dbReference type="Proteomes" id="UP001074446">
    <property type="component" value="Unassembled WGS sequence"/>
</dbReference>
<dbReference type="InterPro" id="IPR000700">
    <property type="entry name" value="PAS-assoc_C"/>
</dbReference>
<evidence type="ECO:0000256" key="9">
    <source>
        <dbReference type="SAM" id="Coils"/>
    </source>
</evidence>
<dbReference type="AlphaFoldDB" id="A0A9E5A6W6"/>
<evidence type="ECO:0000256" key="5">
    <source>
        <dbReference type="ARBA" id="ARBA00022741"/>
    </source>
</evidence>
<feature type="coiled-coil region" evidence="9">
    <location>
        <begin position="479"/>
        <end position="506"/>
    </location>
</feature>
<comment type="catalytic activity">
    <reaction evidence="1">
        <text>ATP + protein L-histidine = ADP + protein N-phospho-L-histidine.</text>
        <dbReference type="EC" id="2.7.13.3"/>
    </reaction>
</comment>
<dbReference type="InterPro" id="IPR003594">
    <property type="entry name" value="HATPase_dom"/>
</dbReference>
<keyword evidence="3" id="KW-0597">Phosphoprotein</keyword>
<dbReference type="PANTHER" id="PTHR41523">
    <property type="entry name" value="TWO-COMPONENT SYSTEM SENSOR PROTEIN"/>
    <property type="match status" value="1"/>
</dbReference>
<dbReference type="PANTHER" id="PTHR41523:SF8">
    <property type="entry name" value="ETHYLENE RESPONSE SENSOR PROTEIN"/>
    <property type="match status" value="1"/>
</dbReference>
<feature type="domain" description="PAS" evidence="12">
    <location>
        <begin position="377"/>
        <end position="416"/>
    </location>
</feature>
<evidence type="ECO:0000256" key="8">
    <source>
        <dbReference type="ARBA" id="ARBA00023026"/>
    </source>
</evidence>
<dbReference type="GO" id="GO:0004673">
    <property type="term" value="F:protein histidine kinase activity"/>
    <property type="evidence" value="ECO:0007669"/>
    <property type="project" value="UniProtKB-EC"/>
</dbReference>
<proteinExistence type="predicted"/>
<dbReference type="NCBIfam" id="TIGR00229">
    <property type="entry name" value="sensory_box"/>
    <property type="match status" value="1"/>
</dbReference>
<dbReference type="InterPro" id="IPR000014">
    <property type="entry name" value="PAS"/>
</dbReference>
<comment type="caution">
    <text evidence="14">The sequence shown here is derived from an EMBL/GenBank/DDBJ whole genome shotgun (WGS) entry which is preliminary data.</text>
</comment>
<evidence type="ECO:0000259" key="11">
    <source>
        <dbReference type="PROSITE" id="PS50109"/>
    </source>
</evidence>
<dbReference type="EMBL" id="JAPVES010000030">
    <property type="protein sequence ID" value="MCZ3374181.1"/>
    <property type="molecule type" value="Genomic_DNA"/>
</dbReference>
<evidence type="ECO:0000256" key="6">
    <source>
        <dbReference type="ARBA" id="ARBA00022777"/>
    </source>
</evidence>
<feature type="transmembrane region" description="Helical" evidence="10">
    <location>
        <begin position="160"/>
        <end position="182"/>
    </location>
</feature>
<dbReference type="SUPFAM" id="SSF55874">
    <property type="entry name" value="ATPase domain of HSP90 chaperone/DNA topoisomerase II/histidine kinase"/>
    <property type="match status" value="1"/>
</dbReference>
<dbReference type="Pfam" id="PF13426">
    <property type="entry name" value="PAS_9"/>
    <property type="match status" value="1"/>
</dbReference>
<dbReference type="PROSITE" id="PS50109">
    <property type="entry name" value="HIS_KIN"/>
    <property type="match status" value="1"/>
</dbReference>
<keyword evidence="10" id="KW-0472">Membrane</keyword>
<evidence type="ECO:0000256" key="1">
    <source>
        <dbReference type="ARBA" id="ARBA00000085"/>
    </source>
</evidence>
<protein>
    <recommendedName>
        <fullName evidence="2">histidine kinase</fullName>
        <ecNumber evidence="2">2.7.13.3</ecNumber>
    </recommendedName>
</protein>
<keyword evidence="10" id="KW-1133">Transmembrane helix</keyword>
<feature type="transmembrane region" description="Helical" evidence="10">
    <location>
        <begin position="128"/>
        <end position="148"/>
    </location>
</feature>
<keyword evidence="6" id="KW-0418">Kinase</keyword>
<dbReference type="RefSeq" id="WP_052376135.1">
    <property type="nucleotide sequence ID" value="NZ_JAPVES010000030.1"/>
</dbReference>
<evidence type="ECO:0000256" key="3">
    <source>
        <dbReference type="ARBA" id="ARBA00022553"/>
    </source>
</evidence>
<feature type="transmembrane region" description="Helical" evidence="10">
    <location>
        <begin position="65"/>
        <end position="82"/>
    </location>
</feature>
<dbReference type="Pfam" id="PF07568">
    <property type="entry name" value="HisKA_2"/>
    <property type="match status" value="1"/>
</dbReference>
<sequence>MPNKNDPFESFVNKSRGAGSRINTLKMRFISFRNSVIISLIILIGYLFIVLLSKDKNSMACFRDIAGPLIELVVGFCLFYVAKLSIVQGKRVQTFWLIIGIALLCYGIGDVIWAIMELVLHQQLFPSFVSIFYFLFYSLFVLGIIYLPGEPLSKNKKIKMILDTSVIFITASFIFGIFFLPYINSSYGLNRMGMAYAVGDLVLFLALLRILFNNFKGFYRTPLLLLGMGITAQIVTDNIYSFQVIQGISVSGGFLNVGWLLAILFIYLAATFEVDLLMGNKKCMEFELWIYTLNFPPYLPLLTVLITYVLVILMNNNKISISGLYIEAAVGIIILLAVFRQGIILNENENLYAAAKKEIESRKKSEEALKLANIYNRSLIEVNLDPLVTIGLDGKITDVNSSTESVTGYSRHELIGTDFSSYFTEHDNAQEGYKKAFQNGSVRNYPLEIQNKNGKSIPVLYNATTYKDESGKIIGVFAAARDITELKKAEDKLKSSLNEKELLLKEVHHRVKNNMQIISSLLSLQSKYITNDLTIQVLKESEVRIKAMALVHESIYLSDNLSNIPFRSYIQRLVMDIITHYNAQWITPKFNIEDIIFNIETAIPCGLIVTELVTNSIKYAFLKDEGLISVEFTREMDKLKLTVSDNGRGLPEHLLHEKSNSLGLLLVEMLVKQLEGELKIYNRNGTTFTIIFKELEYLERV</sequence>
<accession>A0A9E5A6W6</accession>
<feature type="transmembrane region" description="Helical" evidence="10">
    <location>
        <begin position="257"/>
        <end position="276"/>
    </location>
</feature>
<dbReference type="InterPro" id="IPR001610">
    <property type="entry name" value="PAC"/>
</dbReference>
<feature type="domain" description="Histidine kinase" evidence="11">
    <location>
        <begin position="608"/>
        <end position="696"/>
    </location>
</feature>
<evidence type="ECO:0000259" key="13">
    <source>
        <dbReference type="PROSITE" id="PS50113"/>
    </source>
</evidence>
<feature type="transmembrane region" description="Helical" evidence="10">
    <location>
        <begin position="319"/>
        <end position="339"/>
    </location>
</feature>
<dbReference type="GO" id="GO:0005524">
    <property type="term" value="F:ATP binding"/>
    <property type="evidence" value="ECO:0007669"/>
    <property type="project" value="UniProtKB-KW"/>
</dbReference>
<dbReference type="InterPro" id="IPR035965">
    <property type="entry name" value="PAS-like_dom_sf"/>
</dbReference>
<dbReference type="InterPro" id="IPR005467">
    <property type="entry name" value="His_kinase_dom"/>
</dbReference>
<keyword evidence="10" id="KW-0812">Transmembrane</keyword>
<dbReference type="PROSITE" id="PS50113">
    <property type="entry name" value="PAC"/>
    <property type="match status" value="1"/>
</dbReference>
<feature type="domain" description="PAC" evidence="13">
    <location>
        <begin position="443"/>
        <end position="495"/>
    </location>
</feature>
<dbReference type="InterPro" id="IPR011495">
    <property type="entry name" value="Sig_transdc_His_kin_sub2_dim/P"/>
</dbReference>
<dbReference type="SMART" id="SM00091">
    <property type="entry name" value="PAS"/>
    <property type="match status" value="1"/>
</dbReference>
<keyword evidence="4" id="KW-0808">Transferase</keyword>
<feature type="transmembrane region" description="Helical" evidence="10">
    <location>
        <begin position="35"/>
        <end position="53"/>
    </location>
</feature>
<name>A0A9E5A6W6_9EURY</name>
<dbReference type="SMART" id="SM00086">
    <property type="entry name" value="PAC"/>
    <property type="match status" value="1"/>
</dbReference>
<dbReference type="EC" id="2.7.13.3" evidence="2"/>
<evidence type="ECO:0000256" key="4">
    <source>
        <dbReference type="ARBA" id="ARBA00022679"/>
    </source>
</evidence>
<evidence type="ECO:0000256" key="7">
    <source>
        <dbReference type="ARBA" id="ARBA00022840"/>
    </source>
</evidence>
<keyword evidence="7" id="KW-0067">ATP-binding</keyword>
<dbReference type="InterPro" id="IPR036890">
    <property type="entry name" value="HATPase_C_sf"/>
</dbReference>
<keyword evidence="5" id="KW-0547">Nucleotide-binding</keyword>
<evidence type="ECO:0000259" key="12">
    <source>
        <dbReference type="PROSITE" id="PS50112"/>
    </source>
</evidence>
<dbReference type="Gene3D" id="3.30.565.10">
    <property type="entry name" value="Histidine kinase-like ATPase, C-terminal domain"/>
    <property type="match status" value="1"/>
</dbReference>
<organism evidence="14">
    <name type="scientific">Methanobacterium veterum</name>
    <dbReference type="NCBI Taxonomy" id="408577"/>
    <lineage>
        <taxon>Archaea</taxon>
        <taxon>Methanobacteriati</taxon>
        <taxon>Methanobacteriota</taxon>
        <taxon>Methanomada group</taxon>
        <taxon>Methanobacteria</taxon>
        <taxon>Methanobacteriales</taxon>
        <taxon>Methanobacteriaceae</taxon>
        <taxon>Methanobacterium</taxon>
    </lineage>
</organism>
<dbReference type="SUPFAM" id="SSF55785">
    <property type="entry name" value="PYP-like sensor domain (PAS domain)"/>
    <property type="match status" value="1"/>
</dbReference>